<dbReference type="SUPFAM" id="SSF48452">
    <property type="entry name" value="TPR-like"/>
    <property type="match status" value="1"/>
</dbReference>
<sequence length="256" mass="28017">PEVRRLVNEALMKYFEMTRDSLLAGIELAEKALSLSPDNARAKRTLSILISMGVAFGALSREQGQIEHALALAEDAVRAVPDDEIARCILSFALESAGRIDEAIAECRHAISLNPSYPSGHGDISMLFALRGQLSEAMREANEAIRLGTHDVIDFWRHHGLVVALFAAGDDRRALEVARKVVRTKPGFVRGALYWAAAASATGNNEEASRAIHHCLSQLPHLNLGNVCPGFLPRYMKDHHHSRLLEMLSRAGLPSS</sequence>
<feature type="non-terminal residue" evidence="3">
    <location>
        <position position="1"/>
    </location>
</feature>
<accession>A0A3A5JV94</accession>
<gene>
    <name evidence="3" type="ORF">D3227_40015</name>
</gene>
<dbReference type="PANTHER" id="PTHR45586">
    <property type="entry name" value="TPR REPEAT-CONTAINING PROTEIN PA4667"/>
    <property type="match status" value="1"/>
</dbReference>
<dbReference type="InterPro" id="IPR051012">
    <property type="entry name" value="CellSynth/LPSAsmb/PSIAsmb"/>
</dbReference>
<dbReference type="OrthoDB" id="9807521at2"/>
<keyword evidence="2" id="KW-0802">TPR repeat</keyword>
<dbReference type="AlphaFoldDB" id="A0A3A5JV94"/>
<dbReference type="InterPro" id="IPR011990">
    <property type="entry name" value="TPR-like_helical_dom_sf"/>
</dbReference>
<keyword evidence="4" id="KW-1185">Reference proteome</keyword>
<name>A0A3A5JV94_9HYPH</name>
<dbReference type="Gene3D" id="1.25.40.10">
    <property type="entry name" value="Tetratricopeptide repeat domain"/>
    <property type="match status" value="1"/>
</dbReference>
<comment type="caution">
    <text evidence="3">The sequence shown here is derived from an EMBL/GenBank/DDBJ whole genome shotgun (WGS) entry which is preliminary data.</text>
</comment>
<reference evidence="3 4" key="1">
    <citation type="submission" date="2018-09" db="EMBL/GenBank/DDBJ databases">
        <title>Mesorhizobium carmichaelinearum sp. nov. isolated from Carmichaelinea spp. root nodules in New Zealand.</title>
        <authorList>
            <person name="De Meyer S.E."/>
        </authorList>
    </citation>
    <scope>NUCLEOTIDE SEQUENCE [LARGE SCALE GENOMIC DNA]</scope>
    <source>
        <strain evidence="3 4">ICMP19557</strain>
    </source>
</reference>
<evidence type="ECO:0000313" key="4">
    <source>
        <dbReference type="Proteomes" id="UP000272706"/>
    </source>
</evidence>
<proteinExistence type="predicted"/>
<dbReference type="Proteomes" id="UP000272706">
    <property type="component" value="Unassembled WGS sequence"/>
</dbReference>
<evidence type="ECO:0000256" key="1">
    <source>
        <dbReference type="ARBA" id="ARBA00022737"/>
    </source>
</evidence>
<dbReference type="Pfam" id="PF13181">
    <property type="entry name" value="TPR_8"/>
    <property type="match status" value="1"/>
</dbReference>
<evidence type="ECO:0000256" key="2">
    <source>
        <dbReference type="ARBA" id="ARBA00022803"/>
    </source>
</evidence>
<protein>
    <submittedName>
        <fullName evidence="3">Tetratricopeptide repeat protein</fullName>
    </submittedName>
</protein>
<keyword evidence="1" id="KW-0677">Repeat</keyword>
<dbReference type="EMBL" id="QZWZ01000129">
    <property type="protein sequence ID" value="RJT20759.1"/>
    <property type="molecule type" value="Genomic_DNA"/>
</dbReference>
<organism evidence="3 4">
    <name type="scientific">Mesorhizobium waimense</name>
    <dbReference type="NCBI Taxonomy" id="1300307"/>
    <lineage>
        <taxon>Bacteria</taxon>
        <taxon>Pseudomonadati</taxon>
        <taxon>Pseudomonadota</taxon>
        <taxon>Alphaproteobacteria</taxon>
        <taxon>Hyphomicrobiales</taxon>
        <taxon>Phyllobacteriaceae</taxon>
        <taxon>Mesorhizobium</taxon>
    </lineage>
</organism>
<dbReference type="InterPro" id="IPR019734">
    <property type="entry name" value="TPR_rpt"/>
</dbReference>
<evidence type="ECO:0000313" key="3">
    <source>
        <dbReference type="EMBL" id="RJT20759.1"/>
    </source>
</evidence>
<dbReference type="PANTHER" id="PTHR45586:SF1">
    <property type="entry name" value="LIPOPOLYSACCHARIDE ASSEMBLY PROTEIN B"/>
    <property type="match status" value="1"/>
</dbReference>